<organism evidence="2">
    <name type="scientific">hydrothermal vent metagenome</name>
    <dbReference type="NCBI Taxonomy" id="652676"/>
    <lineage>
        <taxon>unclassified sequences</taxon>
        <taxon>metagenomes</taxon>
        <taxon>ecological metagenomes</taxon>
    </lineage>
</organism>
<evidence type="ECO:0000259" key="1">
    <source>
        <dbReference type="Pfam" id="PF13229"/>
    </source>
</evidence>
<dbReference type="SMART" id="SM00710">
    <property type="entry name" value="PbH1"/>
    <property type="match status" value="3"/>
</dbReference>
<dbReference type="SUPFAM" id="SSF101898">
    <property type="entry name" value="NHL repeat"/>
    <property type="match status" value="1"/>
</dbReference>
<reference evidence="2" key="1">
    <citation type="submission" date="2018-06" db="EMBL/GenBank/DDBJ databases">
        <authorList>
            <person name="Zhirakovskaya E."/>
        </authorList>
    </citation>
    <scope>NUCLEOTIDE SEQUENCE</scope>
</reference>
<dbReference type="SUPFAM" id="SSF51126">
    <property type="entry name" value="Pectin lyase-like"/>
    <property type="match status" value="1"/>
</dbReference>
<keyword evidence="2" id="KW-0378">Hydrolase</keyword>
<proteinExistence type="predicted"/>
<dbReference type="Gene3D" id="2.160.20.10">
    <property type="entry name" value="Single-stranded right-handed beta-helix, Pectin lyase-like"/>
    <property type="match status" value="1"/>
</dbReference>
<dbReference type="PANTHER" id="PTHR21523">
    <property type="match status" value="1"/>
</dbReference>
<evidence type="ECO:0000313" key="2">
    <source>
        <dbReference type="EMBL" id="VAW37099.1"/>
    </source>
</evidence>
<dbReference type="InterPro" id="IPR026457">
    <property type="entry name" value="CSLREA_Nterm"/>
</dbReference>
<name>A0A3B0VJW0_9ZZZZ</name>
<dbReference type="InterPro" id="IPR006626">
    <property type="entry name" value="PbH1"/>
</dbReference>
<dbReference type="NCBIfam" id="TIGR04214">
    <property type="entry name" value="CSLREA_Nterm"/>
    <property type="match status" value="1"/>
</dbReference>
<gene>
    <name evidence="2" type="ORF">MNBD_CHLOROFLEXI01-2154</name>
</gene>
<protein>
    <submittedName>
        <fullName evidence="2">Undecaprenyl-diphosphatase</fullName>
        <ecNumber evidence="2">3.6.1.27</ecNumber>
    </submittedName>
</protein>
<dbReference type="GO" id="GO:0050380">
    <property type="term" value="F:undecaprenyl-diphosphatase activity"/>
    <property type="evidence" value="ECO:0007669"/>
    <property type="project" value="UniProtKB-EC"/>
</dbReference>
<dbReference type="PANTHER" id="PTHR21523:SF14">
    <property type="entry name" value="EXPORTED REPETITIVE PROTEIN"/>
    <property type="match status" value="1"/>
</dbReference>
<dbReference type="Pfam" id="PF13229">
    <property type="entry name" value="Beta_helix"/>
    <property type="match status" value="1"/>
</dbReference>
<dbReference type="InterPro" id="IPR039448">
    <property type="entry name" value="Beta_helix"/>
</dbReference>
<dbReference type="EMBL" id="UOEU01000652">
    <property type="protein sequence ID" value="VAW37099.1"/>
    <property type="molecule type" value="Genomic_DNA"/>
</dbReference>
<dbReference type="InterPro" id="IPR012334">
    <property type="entry name" value="Pectin_lyas_fold"/>
</dbReference>
<dbReference type="EC" id="3.6.1.27" evidence="2"/>
<sequence>MNGVNRSFWRTSILFLAALFVLFVTSSVAARGGNTAVYNVNTVSDTDDGACTQSHCSLREAIQAANAQTSGNAIIWFKVGGLNPAIIVPTSPLPAITLDNILLKTNLYNTIDVVLDGSEAGTAANGLTLAGDNITLRYLTIQNFDGNGILVTGNNNLIEENIVNDNGVNGIQVTDGSGNHLDQNVIFANGGLGIDLDGDGLTPNDFADGDAGANGRQNFPNLIRAVPSGTDIDVEGVLNSEADSSYTVDFFASDSCNGSGFGAGQTWLGSSIVTTDENGNGSFNTAVSTTLTDATITALATDANGSTSEFSRCIRIGQGNDAWPRALELELLADTVSPEVQTAEVSQEIDLVGQSRWYKFSVEPNSQLVVTLTDLPANYDLTVYKDVAAEWESLLTLDDTDDLITLTAEFAPDAFSPDAFSPDAFSPDAFSPDAFSPDAFSPDAFSPDVFSPDAFSPDAFSPDAFSPDAFSPDAFSPDAFSPDAFSPDAFSPDAFSPDAFSPDAFSSAQMRSLMAVSAFNGVAGEGVVLNTWENSGDFYVRVRGRNGAFDPTQSFTLNVLLTTGSCGEVTTALPASTHTAVSGNFSTIILTDPSRMSGDTTAMQARLADLAARPEVNGVIVDLGGDARVVAANVQADSYTACPFAKNLLVFSIKEIIDSYRELNPLAYIVIIGSDSVIPFFRHPDQALLANERNYVPPVRDATASQASLRLGYVLGQDRYGSTIELSSKGDTLPIPDLAVGRLVETPDQVITMLDAYLSTTDGVVAAPSSALVTGYDFLEDSANAVTAELEAGLGTTATTLITPRDVAPTDPTSWTADDLRGTLLTNRYDLTFLAGHFSASSALAADYTTRILASELAESSVDMTNSIVFSAGCHAGYNIVDADGIPGITAEPDWAQAFAMKGAVLIAGTGYQYGDTDFIEYSERLYLEFSQELRAGIGPVAVGQALVAAKQTYLMETPELRPLHEKSLIEATLFGLPMLKIDMPAGRGATSAAASEASIVSDTTPFSSNPGQTLGLTFADVTLQPELTLVNKTLDIVGGEAGESVTASYLSGSNGVIVNTAEPILPVESLNVGVADTVLRGVGFRGGTFSDLTDILPLTGAATTEIRGVHPPFVSNVFYPMQLHQVNYFGQLVDGMTGGVQLNVTPAQFLSDNAGALTGTMRQYDSMDFRLYYSDYIAQSAVSGNVPALAAPPSIVQVDAFPGTDEVTFQARVVGDPSAGIQEVWVTYTGNGGMAGLWQSLDLTQSGNDSTVWTATLPLNGLSAGDVRFIVQAANGVGLVSAATNLGAYYSGAGTAADDLLETAVSLQSPPTSGAYGTEIAISALLTAAGDPVANQFVTFRVGAQQRTVLTDASGVANAELALLGLSGEGELAVTFGGDLVYQASFDTAPFTITKQVTILTLEPDTATIELGEASPFVATLTDAVERPFGEKTVFFIISGDNGSYAQAIITDFAGRAPLADIPLPVGEYTVDVYFSGTIPLPNGDLSLPDDRYLPATVSGTLTIIEPQDGQTLYLSTAASGAVDDIVFDGEDILAFDLDSSEWSLLFDGSDVGLAYQNVTAFAWLEDGSLLLAVADDFYLAELDRSTGRGWVNVDNSDILRFVPESLGEATVGSWELYFDGSDVSLKSSNEAIDALTVLADGRLVISTKGPFKADGLTATSRDLVVFTPASLGETTAGSWAIYFTGFDISTQSGTNSLNVTAVHQDNEIDDLYLVTSLADGQIQVCSPTTLGEYDDCTFILFWDGAANGLDSSQIDAIAIR</sequence>
<feature type="domain" description="Right handed beta helix" evidence="1">
    <location>
        <begin position="128"/>
        <end position="198"/>
    </location>
</feature>
<accession>A0A3B0VJW0</accession>
<dbReference type="InterPro" id="IPR011050">
    <property type="entry name" value="Pectin_lyase_fold/virulence"/>
</dbReference>